<organism evidence="1 2">
    <name type="scientific">Archaeoglobus veneficus (strain DSM 11195 / SNP6)</name>
    <dbReference type="NCBI Taxonomy" id="693661"/>
    <lineage>
        <taxon>Archaea</taxon>
        <taxon>Methanobacteriati</taxon>
        <taxon>Methanobacteriota</taxon>
        <taxon>Archaeoglobi</taxon>
        <taxon>Archaeoglobales</taxon>
        <taxon>Archaeoglobaceae</taxon>
        <taxon>Archaeoglobus</taxon>
    </lineage>
</organism>
<evidence type="ECO:0000313" key="1">
    <source>
        <dbReference type="EMBL" id="AEA48061.1"/>
    </source>
</evidence>
<dbReference type="AlphaFoldDB" id="F2KSJ1"/>
<sequence length="245" mass="26754">MRLAEAAVLALAIGGAAYVVAKSSEGKSGGGGSLIPIPIEKPVPIQVPGMPALNIQFPKIEFPKFEMPAINITPEVSFPTTPENFQLRGILDYVNSIRQQYENQIKELQDKIAKGPKLTTKTTTLPNPTEYVKKFGEGFIGPFIPNFPPPEEAGKRTAEGFMKLLDVFNAWRPTVRIVKSPEDLHNHPVDKAIKNAFQGAANYVGKAFDGFVKSFGKKKSKRIEPKPSELLSVRKFGIPGVGGRI</sequence>
<proteinExistence type="predicted"/>
<dbReference type="Proteomes" id="UP000008136">
    <property type="component" value="Chromosome"/>
</dbReference>
<reference evidence="1 2" key="1">
    <citation type="submission" date="2011-03" db="EMBL/GenBank/DDBJ databases">
        <title>The complete genome of Archaeoglobus veneficus SNP6.</title>
        <authorList>
            <consortium name="US DOE Joint Genome Institute (JGI-PGF)"/>
            <person name="Lucas S."/>
            <person name="Copeland A."/>
            <person name="Lapidus A."/>
            <person name="Bruce D."/>
            <person name="Goodwin L."/>
            <person name="Pitluck S."/>
            <person name="Kyrpides N."/>
            <person name="Mavromatis K."/>
            <person name="Pagani I."/>
            <person name="Ivanova N."/>
            <person name="Mikhailova N."/>
            <person name="Lu M."/>
            <person name="Detter J.C."/>
            <person name="Tapia R."/>
            <person name="Han C."/>
            <person name="Land M."/>
            <person name="Hauser L."/>
            <person name="Markowitz V."/>
            <person name="Cheng J.-F."/>
            <person name="Hugenholtz P."/>
            <person name="Woyke T."/>
            <person name="Wu D."/>
            <person name="Spring S."/>
            <person name="Brambilla E."/>
            <person name="Klenk H.-P."/>
            <person name="Eisen J.A."/>
        </authorList>
    </citation>
    <scope>NUCLEOTIDE SEQUENCE [LARGE SCALE GENOMIC DNA]</scope>
    <source>
        <strain>SNP6</strain>
    </source>
</reference>
<gene>
    <name evidence="1" type="ordered locus">Arcve_2071</name>
</gene>
<protein>
    <submittedName>
        <fullName evidence="1">Uncharacterized protein</fullName>
    </submittedName>
</protein>
<evidence type="ECO:0000313" key="2">
    <source>
        <dbReference type="Proteomes" id="UP000008136"/>
    </source>
</evidence>
<name>F2KSJ1_ARCVS</name>
<dbReference type="EMBL" id="CP002588">
    <property type="protein sequence ID" value="AEA48061.1"/>
    <property type="molecule type" value="Genomic_DNA"/>
</dbReference>
<dbReference type="GeneID" id="10395205"/>
<accession>F2KSJ1</accession>
<keyword evidence="2" id="KW-1185">Reference proteome</keyword>
<dbReference type="KEGG" id="ave:Arcve_2071"/>
<dbReference type="STRING" id="693661.Arcve_2071"/>
<dbReference type="HOGENOM" id="CLU_1131559_0_0_2"/>
<dbReference type="RefSeq" id="WP_013684712.1">
    <property type="nucleotide sequence ID" value="NC_015320.1"/>
</dbReference>